<dbReference type="PRINTS" id="PR00410">
    <property type="entry name" value="PHEHYDRXLASE"/>
</dbReference>
<protein>
    <submittedName>
        <fullName evidence="12">Ferredoxin reductase</fullName>
    </submittedName>
</protein>
<dbReference type="InterPro" id="IPR017938">
    <property type="entry name" value="Riboflavin_synthase-like_b-brl"/>
</dbReference>
<keyword evidence="7" id="KW-0408">Iron</keyword>
<evidence type="ECO:0000256" key="4">
    <source>
        <dbReference type="ARBA" id="ARBA00022723"/>
    </source>
</evidence>
<dbReference type="PANTHER" id="PTHR47354">
    <property type="entry name" value="NADH OXIDOREDUCTASE HCR"/>
    <property type="match status" value="1"/>
</dbReference>
<keyword evidence="6" id="KW-0560">Oxidoreductase</keyword>
<evidence type="ECO:0000256" key="9">
    <source>
        <dbReference type="ARBA" id="ARBA00061434"/>
    </source>
</evidence>
<evidence type="ECO:0000256" key="7">
    <source>
        <dbReference type="ARBA" id="ARBA00023004"/>
    </source>
</evidence>
<dbReference type="SUPFAM" id="SSF52343">
    <property type="entry name" value="Ferredoxin reductase-like, C-terminal NADP-linked domain"/>
    <property type="match status" value="1"/>
</dbReference>
<dbReference type="CDD" id="cd06216">
    <property type="entry name" value="FNR_iron_sulfur_binding_2"/>
    <property type="match status" value="1"/>
</dbReference>
<evidence type="ECO:0000256" key="2">
    <source>
        <dbReference type="ARBA" id="ARBA00022630"/>
    </source>
</evidence>
<dbReference type="InterPro" id="IPR039261">
    <property type="entry name" value="FNR_nucleotide-bd"/>
</dbReference>
<comment type="cofactor">
    <cofactor evidence="1">
        <name>FAD</name>
        <dbReference type="ChEBI" id="CHEBI:57692"/>
    </cofactor>
</comment>
<dbReference type="Gene3D" id="3.10.20.30">
    <property type="match status" value="1"/>
</dbReference>
<proteinExistence type="inferred from homology"/>
<evidence type="ECO:0000256" key="8">
    <source>
        <dbReference type="ARBA" id="ARBA00023014"/>
    </source>
</evidence>
<dbReference type="Gene3D" id="3.40.50.80">
    <property type="entry name" value="Nucleotide-binding domain of ferredoxin-NADP reductase (FNR) module"/>
    <property type="match status" value="1"/>
</dbReference>
<dbReference type="InterPro" id="IPR001041">
    <property type="entry name" value="2Fe-2S_ferredoxin-type"/>
</dbReference>
<keyword evidence="8" id="KW-0411">Iron-sulfur</keyword>
<dbReference type="InterPro" id="IPR001433">
    <property type="entry name" value="OxRdtase_FAD/NAD-bd"/>
</dbReference>
<comment type="similarity">
    <text evidence="9">In the N-terminal section; belongs to the FAD-binding oxidoreductase type 6 family.</text>
</comment>
<evidence type="ECO:0000313" key="13">
    <source>
        <dbReference type="Proteomes" id="UP000283734"/>
    </source>
</evidence>
<dbReference type="PROSITE" id="PS51085">
    <property type="entry name" value="2FE2S_FER_2"/>
    <property type="match status" value="1"/>
</dbReference>
<dbReference type="OrthoDB" id="9796486at2"/>
<dbReference type="InterPro" id="IPR017927">
    <property type="entry name" value="FAD-bd_FR_type"/>
</dbReference>
<dbReference type="Pfam" id="PF00970">
    <property type="entry name" value="FAD_binding_6"/>
    <property type="match status" value="1"/>
</dbReference>
<dbReference type="InterPro" id="IPR036010">
    <property type="entry name" value="2Fe-2S_ferredoxin-like_sf"/>
</dbReference>
<keyword evidence="3" id="KW-0001">2Fe-2S</keyword>
<dbReference type="InterPro" id="IPR012675">
    <property type="entry name" value="Beta-grasp_dom_sf"/>
</dbReference>
<dbReference type="SUPFAM" id="SSF63380">
    <property type="entry name" value="Riboflavin synthase domain-like"/>
    <property type="match status" value="1"/>
</dbReference>
<evidence type="ECO:0000256" key="3">
    <source>
        <dbReference type="ARBA" id="ARBA00022714"/>
    </source>
</evidence>
<dbReference type="InterPro" id="IPR008333">
    <property type="entry name" value="Cbr1-like_FAD-bd_dom"/>
</dbReference>
<organism evidence="12 13">
    <name type="scientific">Alcanivorax profundi</name>
    <dbReference type="NCBI Taxonomy" id="2338368"/>
    <lineage>
        <taxon>Bacteria</taxon>
        <taxon>Pseudomonadati</taxon>
        <taxon>Pseudomonadota</taxon>
        <taxon>Gammaproteobacteria</taxon>
        <taxon>Oceanospirillales</taxon>
        <taxon>Alcanivoracaceae</taxon>
        <taxon>Alcanivorax</taxon>
    </lineage>
</organism>
<name>A0A418XX05_9GAMM</name>
<dbReference type="Proteomes" id="UP000283734">
    <property type="component" value="Unassembled WGS sequence"/>
</dbReference>
<evidence type="ECO:0000256" key="6">
    <source>
        <dbReference type="ARBA" id="ARBA00023002"/>
    </source>
</evidence>
<dbReference type="Pfam" id="PF00111">
    <property type="entry name" value="Fer2"/>
    <property type="match status" value="1"/>
</dbReference>
<evidence type="ECO:0000259" key="11">
    <source>
        <dbReference type="PROSITE" id="PS51384"/>
    </source>
</evidence>
<dbReference type="AlphaFoldDB" id="A0A418XX05"/>
<keyword evidence="5" id="KW-0274">FAD</keyword>
<dbReference type="Pfam" id="PF00175">
    <property type="entry name" value="NAD_binding_1"/>
    <property type="match status" value="1"/>
</dbReference>
<accession>A0A418XX05</accession>
<gene>
    <name evidence="12" type="ORF">D4A39_11630</name>
</gene>
<evidence type="ECO:0000256" key="1">
    <source>
        <dbReference type="ARBA" id="ARBA00001974"/>
    </source>
</evidence>
<dbReference type="SUPFAM" id="SSF54292">
    <property type="entry name" value="2Fe-2S ferredoxin-like"/>
    <property type="match status" value="1"/>
</dbReference>
<keyword evidence="4" id="KW-0479">Metal-binding</keyword>
<dbReference type="InterPro" id="IPR050415">
    <property type="entry name" value="MRET"/>
</dbReference>
<dbReference type="Gene3D" id="2.40.30.10">
    <property type="entry name" value="Translation factors"/>
    <property type="match status" value="1"/>
</dbReference>
<feature type="domain" description="FAD-binding FR-type" evidence="11">
    <location>
        <begin position="45"/>
        <end position="148"/>
    </location>
</feature>
<dbReference type="GO" id="GO:0016491">
    <property type="term" value="F:oxidoreductase activity"/>
    <property type="evidence" value="ECO:0007669"/>
    <property type="project" value="UniProtKB-KW"/>
</dbReference>
<dbReference type="PANTHER" id="PTHR47354:SF6">
    <property type="entry name" value="NADH OXIDOREDUCTASE HCR"/>
    <property type="match status" value="1"/>
</dbReference>
<dbReference type="EMBL" id="QYYA01000003">
    <property type="protein sequence ID" value="RJG17366.1"/>
    <property type="molecule type" value="Genomic_DNA"/>
</dbReference>
<evidence type="ECO:0000313" key="12">
    <source>
        <dbReference type="EMBL" id="RJG17366.1"/>
    </source>
</evidence>
<dbReference type="PROSITE" id="PS51384">
    <property type="entry name" value="FAD_FR"/>
    <property type="match status" value="1"/>
</dbReference>
<dbReference type="GO" id="GO:0051537">
    <property type="term" value="F:2 iron, 2 sulfur cluster binding"/>
    <property type="evidence" value="ECO:0007669"/>
    <property type="project" value="UniProtKB-KW"/>
</dbReference>
<comment type="caution">
    <text evidence="12">The sequence shown here is derived from an EMBL/GenBank/DDBJ whole genome shotgun (WGS) entry which is preliminary data.</text>
</comment>
<evidence type="ECO:0000259" key="10">
    <source>
        <dbReference type="PROSITE" id="PS51085"/>
    </source>
</evidence>
<dbReference type="RefSeq" id="WP_119918149.1">
    <property type="nucleotide sequence ID" value="NZ_QYYA01000003.1"/>
</dbReference>
<keyword evidence="13" id="KW-1185">Reference proteome</keyword>
<reference evidence="12 13" key="1">
    <citation type="submission" date="2018-09" db="EMBL/GenBank/DDBJ databases">
        <title>Alcanivorax profundi sp. nov., isolated from 1000 m-depth seawater of the Mariana Trench.</title>
        <authorList>
            <person name="Liu J."/>
        </authorList>
    </citation>
    <scope>NUCLEOTIDE SEQUENCE [LARGE SCALE GENOMIC DNA]</scope>
    <source>
        <strain evidence="12 13">MTEO17</strain>
    </source>
</reference>
<sequence>MRQPTQPVPGGSPSIWSRLSTLTDYFAWPLRTSHYLELVNPLWTTHKMQARVVKVWDETRDARTLTLRPGLNWRGHRAGQHVRVGIPANGKHYTRTYTISSAPQRYDDCFTITVKAIDKATISHHIVRNIKVGDYLPIGLPQGDFYLPDAQHIHPLFITAGSGITPAFSMVNSLIAQERLPDTCHLHYAPHEFDVVLGKQLREMAAQYDRYHLHLLYTREENHPGNARFSAAQLDALCPDWKERDVYACGPPSLLEAVEQCFEQAGCSRNLHIERFRAPFTEIPADAVGGKVRFAQSGVDAEGDSDTPLLKVAEEAGMNPPHGCRMGICHTCNTTLVSGCVRDLRTGEVLNEAGSIVQTCICAAAGDCELDL</sequence>
<dbReference type="CDD" id="cd00207">
    <property type="entry name" value="fer2"/>
    <property type="match status" value="1"/>
</dbReference>
<feature type="domain" description="2Fe-2S ferredoxin-type" evidence="10">
    <location>
        <begin position="290"/>
        <end position="372"/>
    </location>
</feature>
<evidence type="ECO:0000256" key="5">
    <source>
        <dbReference type="ARBA" id="ARBA00022827"/>
    </source>
</evidence>
<dbReference type="GO" id="GO:0046872">
    <property type="term" value="F:metal ion binding"/>
    <property type="evidence" value="ECO:0007669"/>
    <property type="project" value="UniProtKB-KW"/>
</dbReference>
<keyword evidence="2" id="KW-0285">Flavoprotein</keyword>